<feature type="compositionally biased region" description="Low complexity" evidence="1">
    <location>
        <begin position="88"/>
        <end position="101"/>
    </location>
</feature>
<proteinExistence type="predicted"/>
<evidence type="ECO:0000313" key="3">
    <source>
        <dbReference type="Proteomes" id="UP000007015"/>
    </source>
</evidence>
<dbReference type="PANTHER" id="PTHR43019:SF21">
    <property type="entry name" value="OS05G0146100 PROTEIN"/>
    <property type="match status" value="1"/>
</dbReference>
<sequence length="563" mass="61913">MAPGAAGAEEASGSVKTRSSARRRRSVNRDGGSGVVASLASQSAARAERSERRSAKRSATLADQSSEGERAAKKMDLGVHEEEEGVKVAPPSASASVAEEQQGGKGGEDDGFGGSAGGGEGGALALPSASGVEEGIPVEDEASSCCSSPLRKPYIPRVVIGHNAMGREIYKPIGGEDFRALDPWEAKYQAKRDGKSLSKSSGFMIDWDEKSKTGTMLTSALLICKQSPSLDDWKSANQYASNAKFALWMVPLWRVIFYIVRSITTVAFYKIVEDRSIHLPSFNEGVKWAEEVFILGRDENSYLRTSYGRVQYLNPHMNERRHYVYIDGFSAPPEYYNGGPVIDLRGDVVGMSIRSTRGSFIPSNIILKCLQMWRKFHWRRYNLKNTDVAAVFLTKFYKTTYKEHVPNLVQLTMPCMRYKVGCIPRPHLQMKFWGMKFLNPAHLEVISCKCNIDEGLIVKEVSEGSIAEKLGLELLLLQISEDHFYNGNGLDSKIDIVIGVFHTRSGVWRSRKLTVHVSDKGEVVIRDNSQISLTDRTSSSSSSSSSDSGSLHAPTSTEGRTPT</sequence>
<protein>
    <submittedName>
        <fullName evidence="2">Uncharacterized protein</fullName>
    </submittedName>
</protein>
<dbReference type="EMBL" id="CM000130">
    <property type="protein sequence ID" value="EEC78509.1"/>
    <property type="molecule type" value="Genomic_DNA"/>
</dbReference>
<feature type="compositionally biased region" description="Gly residues" evidence="1">
    <location>
        <begin position="112"/>
        <end position="122"/>
    </location>
</feature>
<feature type="compositionally biased region" description="Basic and acidic residues" evidence="1">
    <location>
        <begin position="67"/>
        <end position="80"/>
    </location>
</feature>
<evidence type="ECO:0000256" key="1">
    <source>
        <dbReference type="SAM" id="MobiDB-lite"/>
    </source>
</evidence>
<dbReference type="AlphaFoldDB" id="B8AXY1"/>
<evidence type="ECO:0000313" key="2">
    <source>
        <dbReference type="EMBL" id="EEC78509.1"/>
    </source>
</evidence>
<reference evidence="2 3" key="1">
    <citation type="journal article" date="2005" name="PLoS Biol.">
        <title>The genomes of Oryza sativa: a history of duplications.</title>
        <authorList>
            <person name="Yu J."/>
            <person name="Wang J."/>
            <person name="Lin W."/>
            <person name="Li S."/>
            <person name="Li H."/>
            <person name="Zhou J."/>
            <person name="Ni P."/>
            <person name="Dong W."/>
            <person name="Hu S."/>
            <person name="Zeng C."/>
            <person name="Zhang J."/>
            <person name="Zhang Y."/>
            <person name="Li R."/>
            <person name="Xu Z."/>
            <person name="Li S."/>
            <person name="Li X."/>
            <person name="Zheng H."/>
            <person name="Cong L."/>
            <person name="Lin L."/>
            <person name="Yin J."/>
            <person name="Geng J."/>
            <person name="Li G."/>
            <person name="Shi J."/>
            <person name="Liu J."/>
            <person name="Lv H."/>
            <person name="Li J."/>
            <person name="Wang J."/>
            <person name="Deng Y."/>
            <person name="Ran L."/>
            <person name="Shi X."/>
            <person name="Wang X."/>
            <person name="Wu Q."/>
            <person name="Li C."/>
            <person name="Ren X."/>
            <person name="Wang J."/>
            <person name="Wang X."/>
            <person name="Li D."/>
            <person name="Liu D."/>
            <person name="Zhang X."/>
            <person name="Ji Z."/>
            <person name="Zhao W."/>
            <person name="Sun Y."/>
            <person name="Zhang Z."/>
            <person name="Bao J."/>
            <person name="Han Y."/>
            <person name="Dong L."/>
            <person name="Ji J."/>
            <person name="Chen P."/>
            <person name="Wu S."/>
            <person name="Liu J."/>
            <person name="Xiao Y."/>
            <person name="Bu D."/>
            <person name="Tan J."/>
            <person name="Yang L."/>
            <person name="Ye C."/>
            <person name="Zhang J."/>
            <person name="Xu J."/>
            <person name="Zhou Y."/>
            <person name="Yu Y."/>
            <person name="Zhang B."/>
            <person name="Zhuang S."/>
            <person name="Wei H."/>
            <person name="Liu B."/>
            <person name="Lei M."/>
            <person name="Yu H."/>
            <person name="Li Y."/>
            <person name="Xu H."/>
            <person name="Wei S."/>
            <person name="He X."/>
            <person name="Fang L."/>
            <person name="Zhang Z."/>
            <person name="Zhang Y."/>
            <person name="Huang X."/>
            <person name="Su Z."/>
            <person name="Tong W."/>
            <person name="Li J."/>
            <person name="Tong Z."/>
            <person name="Li S."/>
            <person name="Ye J."/>
            <person name="Wang L."/>
            <person name="Fang L."/>
            <person name="Lei T."/>
            <person name="Chen C."/>
            <person name="Chen H."/>
            <person name="Xu Z."/>
            <person name="Li H."/>
            <person name="Huang H."/>
            <person name="Zhang F."/>
            <person name="Xu H."/>
            <person name="Li N."/>
            <person name="Zhao C."/>
            <person name="Li S."/>
            <person name="Dong L."/>
            <person name="Huang Y."/>
            <person name="Li L."/>
            <person name="Xi Y."/>
            <person name="Qi Q."/>
            <person name="Li W."/>
            <person name="Zhang B."/>
            <person name="Hu W."/>
            <person name="Zhang Y."/>
            <person name="Tian X."/>
            <person name="Jiao Y."/>
            <person name="Liang X."/>
            <person name="Jin J."/>
            <person name="Gao L."/>
            <person name="Zheng W."/>
            <person name="Hao B."/>
            <person name="Liu S."/>
            <person name="Wang W."/>
            <person name="Yuan L."/>
            <person name="Cao M."/>
            <person name="McDermott J."/>
            <person name="Samudrala R."/>
            <person name="Wang J."/>
            <person name="Wong G.K."/>
            <person name="Yang H."/>
        </authorList>
    </citation>
    <scope>NUCLEOTIDE SEQUENCE [LARGE SCALE GENOMIC DNA]</scope>
    <source>
        <strain evidence="3">cv. 93-11</strain>
    </source>
</reference>
<feature type="compositionally biased region" description="Low complexity" evidence="1">
    <location>
        <begin position="35"/>
        <end position="45"/>
    </location>
</feature>
<accession>B8AXY1</accession>
<organism evidence="2 3">
    <name type="scientific">Oryza sativa subsp. indica</name>
    <name type="common">Rice</name>
    <dbReference type="NCBI Taxonomy" id="39946"/>
    <lineage>
        <taxon>Eukaryota</taxon>
        <taxon>Viridiplantae</taxon>
        <taxon>Streptophyta</taxon>
        <taxon>Embryophyta</taxon>
        <taxon>Tracheophyta</taxon>
        <taxon>Spermatophyta</taxon>
        <taxon>Magnoliopsida</taxon>
        <taxon>Liliopsida</taxon>
        <taxon>Poales</taxon>
        <taxon>Poaceae</taxon>
        <taxon>BOP clade</taxon>
        <taxon>Oryzoideae</taxon>
        <taxon>Oryzeae</taxon>
        <taxon>Oryzinae</taxon>
        <taxon>Oryza</taxon>
        <taxon>Oryza sativa</taxon>
    </lineage>
</organism>
<name>B8AXY1_ORYSI</name>
<dbReference type="PANTHER" id="PTHR43019">
    <property type="entry name" value="SERINE ENDOPROTEASE DEGS"/>
    <property type="match status" value="1"/>
</dbReference>
<dbReference type="Gramene" id="BGIOSGA018815-TA">
    <property type="protein sequence ID" value="BGIOSGA018815-PA"/>
    <property type="gene ID" value="BGIOSGA018815"/>
</dbReference>
<dbReference type="HOGENOM" id="CLU_012954_8_1_1"/>
<feature type="compositionally biased region" description="Low complexity" evidence="1">
    <location>
        <begin position="1"/>
        <end position="14"/>
    </location>
</feature>
<dbReference type="Proteomes" id="UP000007015">
    <property type="component" value="Chromosome 5"/>
</dbReference>
<dbReference type="OMA" id="MNERRHY"/>
<feature type="compositionally biased region" description="Low complexity" evidence="1">
    <location>
        <begin position="538"/>
        <end position="550"/>
    </location>
</feature>
<gene>
    <name evidence="2" type="ORF">OsI_18440</name>
</gene>
<feature type="compositionally biased region" description="Polar residues" evidence="1">
    <location>
        <begin position="553"/>
        <end position="563"/>
    </location>
</feature>
<keyword evidence="3" id="KW-1185">Reference proteome</keyword>
<feature type="region of interest" description="Disordered" evidence="1">
    <location>
        <begin position="530"/>
        <end position="563"/>
    </location>
</feature>
<dbReference type="STRING" id="39946.B8AXY1"/>
<feature type="region of interest" description="Disordered" evidence="1">
    <location>
        <begin position="1"/>
        <end position="147"/>
    </location>
</feature>
<dbReference type="SUPFAM" id="SSF50494">
    <property type="entry name" value="Trypsin-like serine proteases"/>
    <property type="match status" value="1"/>
</dbReference>
<dbReference type="InterPro" id="IPR009003">
    <property type="entry name" value="Peptidase_S1_PA"/>
</dbReference>